<name>A0A222DYR9_9RHOB</name>
<dbReference type="OrthoDB" id="7362327at2"/>
<accession>A0A222DYR9</accession>
<dbReference type="Proteomes" id="UP000203589">
    <property type="component" value="Chromosome"/>
</dbReference>
<feature type="transmembrane region" description="Helical" evidence="1">
    <location>
        <begin position="38"/>
        <end position="60"/>
    </location>
</feature>
<feature type="transmembrane region" description="Helical" evidence="1">
    <location>
        <begin position="12"/>
        <end position="32"/>
    </location>
</feature>
<organism evidence="2 3">
    <name type="scientific">Antarctobacter heliothermus</name>
    <dbReference type="NCBI Taxonomy" id="74033"/>
    <lineage>
        <taxon>Bacteria</taxon>
        <taxon>Pseudomonadati</taxon>
        <taxon>Pseudomonadota</taxon>
        <taxon>Alphaproteobacteria</taxon>
        <taxon>Rhodobacterales</taxon>
        <taxon>Roseobacteraceae</taxon>
        <taxon>Antarctobacter</taxon>
    </lineage>
</organism>
<evidence type="ECO:0000256" key="1">
    <source>
        <dbReference type="SAM" id="Phobius"/>
    </source>
</evidence>
<evidence type="ECO:0000313" key="3">
    <source>
        <dbReference type="Proteomes" id="UP000203589"/>
    </source>
</evidence>
<proteinExistence type="predicted"/>
<dbReference type="AlphaFoldDB" id="A0A222DYR9"/>
<keyword evidence="1" id="KW-0812">Transmembrane</keyword>
<dbReference type="EMBL" id="CP022540">
    <property type="protein sequence ID" value="ASP19063.1"/>
    <property type="molecule type" value="Genomic_DNA"/>
</dbReference>
<reference evidence="2 3" key="1">
    <citation type="submission" date="2017-07" db="EMBL/GenBank/DDBJ databases">
        <title>Genome Sequence of Antarctobacter heliothermus Strain SMS3 Isolated from a culture of the Diatom Skeletonema marinoi.</title>
        <authorList>
            <person name="Topel M."/>
            <person name="Pinder M.I.M."/>
            <person name="Johansson O.N."/>
            <person name="Kourtchenko O."/>
            <person name="Godhe A."/>
            <person name="Clarke A.K."/>
        </authorList>
    </citation>
    <scope>NUCLEOTIDE SEQUENCE [LARGE SCALE GENOMIC DNA]</scope>
    <source>
        <strain evidence="2 3">SMS3</strain>
    </source>
</reference>
<dbReference type="RefSeq" id="WP_094033366.1">
    <property type="nucleotide sequence ID" value="NZ_CP022540.1"/>
</dbReference>
<evidence type="ECO:0008006" key="4">
    <source>
        <dbReference type="Google" id="ProtNLM"/>
    </source>
</evidence>
<keyword evidence="3" id="KW-1185">Reference proteome</keyword>
<sequence length="76" mass="8575">MKNRALDVQHPFFLPLWRRIVTVALCLGWAGLELSWGNPLWATLFAAVGTYCAHQFFIAFDPEAIRKKHTDEGGSS</sequence>
<dbReference type="KEGG" id="aht:ANTHELSMS3_00339"/>
<evidence type="ECO:0000313" key="2">
    <source>
        <dbReference type="EMBL" id="ASP19063.1"/>
    </source>
</evidence>
<protein>
    <recommendedName>
        <fullName evidence="4">DUF3329 domain-containing protein</fullName>
    </recommendedName>
</protein>
<keyword evidence="1" id="KW-0472">Membrane</keyword>
<gene>
    <name evidence="2" type="ORF">ANTHELSMS3_00339</name>
</gene>
<keyword evidence="1" id="KW-1133">Transmembrane helix</keyword>